<organism evidence="2 3">
    <name type="scientific">Lachnoclostridium phytofermentans</name>
    <dbReference type="NCBI Taxonomy" id="66219"/>
    <lineage>
        <taxon>Bacteria</taxon>
        <taxon>Bacillati</taxon>
        <taxon>Bacillota</taxon>
        <taxon>Clostridia</taxon>
        <taxon>Lachnospirales</taxon>
        <taxon>Lachnospiraceae</taxon>
    </lineage>
</organism>
<gene>
    <name evidence="2" type="ORF">DHW61_11320</name>
</gene>
<dbReference type="Proteomes" id="UP000262969">
    <property type="component" value="Unassembled WGS sequence"/>
</dbReference>
<name>A0A3D2X773_9FIRM</name>
<protein>
    <submittedName>
        <fullName evidence="2">Uncharacterized protein</fullName>
    </submittedName>
</protein>
<sequence length="134" mass="15799">MGERLEKGSLKFRDIIVIAVLILGLFLVIFWKPLRLDRYSVLPSKIDWVDCIKVNDRMYFNNSFPREEVDLTEIGEELGKVKFTVSKNVDNPSYKFRNFDATYLEKGTRLYQILNTEDSIAALIEGKYYRYQNK</sequence>
<dbReference type="AlphaFoldDB" id="A0A3D2X773"/>
<dbReference type="EMBL" id="DPVV01000375">
    <property type="protein sequence ID" value="HCL02979.1"/>
    <property type="molecule type" value="Genomic_DNA"/>
</dbReference>
<reference evidence="2 3" key="1">
    <citation type="journal article" date="2018" name="Nat. Biotechnol.">
        <title>A standardized bacterial taxonomy based on genome phylogeny substantially revises the tree of life.</title>
        <authorList>
            <person name="Parks D.H."/>
            <person name="Chuvochina M."/>
            <person name="Waite D.W."/>
            <person name="Rinke C."/>
            <person name="Skarshewski A."/>
            <person name="Chaumeil P.A."/>
            <person name="Hugenholtz P."/>
        </authorList>
    </citation>
    <scope>NUCLEOTIDE SEQUENCE [LARGE SCALE GENOMIC DNA]</scope>
    <source>
        <strain evidence="2">UBA11728</strain>
    </source>
</reference>
<comment type="caution">
    <text evidence="2">The sequence shown here is derived from an EMBL/GenBank/DDBJ whole genome shotgun (WGS) entry which is preliminary data.</text>
</comment>
<keyword evidence="1" id="KW-0812">Transmembrane</keyword>
<proteinExistence type="predicted"/>
<keyword evidence="1" id="KW-1133">Transmembrane helix</keyword>
<evidence type="ECO:0000256" key="1">
    <source>
        <dbReference type="SAM" id="Phobius"/>
    </source>
</evidence>
<feature type="transmembrane region" description="Helical" evidence="1">
    <location>
        <begin position="12"/>
        <end position="31"/>
    </location>
</feature>
<evidence type="ECO:0000313" key="2">
    <source>
        <dbReference type="EMBL" id="HCL02979.1"/>
    </source>
</evidence>
<keyword evidence="1" id="KW-0472">Membrane</keyword>
<evidence type="ECO:0000313" key="3">
    <source>
        <dbReference type="Proteomes" id="UP000262969"/>
    </source>
</evidence>
<accession>A0A3D2X773</accession>